<dbReference type="KEGG" id="bvz:BRAD3257_1604"/>
<sequence length="136" mass="14323">MYESVVAHANTPGANVYVPLCVMRRNLPRGKKGGESDVIAALGLAADMGADTGKVGEMPVESSFVIETSPGNSQQVILFDRPLSLEQAKPLAVALKKASGSDHGTADISHVWRILGTLNWPTKTKLARGAVLSRAS</sequence>
<evidence type="ECO:0000313" key="1">
    <source>
        <dbReference type="EMBL" id="SPP92729.1"/>
    </source>
</evidence>
<proteinExistence type="predicted"/>
<dbReference type="Gene3D" id="3.30.70.1790">
    <property type="entry name" value="RepB DNA-primase, N-terminal domain"/>
    <property type="match status" value="1"/>
</dbReference>
<accession>A0A2U3PUD1</accession>
<reference evidence="1 2" key="1">
    <citation type="submission" date="2018-03" db="EMBL/GenBank/DDBJ databases">
        <authorList>
            <person name="Gully D."/>
        </authorList>
    </citation>
    <scope>NUCLEOTIDE SEQUENCE [LARGE SCALE GENOMIC DNA]</scope>
    <source>
        <strain evidence="1">ORS3257</strain>
    </source>
</reference>
<dbReference type="AlphaFoldDB" id="A0A2U3PUD1"/>
<gene>
    <name evidence="1" type="ORF">BRAD3257_1604</name>
</gene>
<dbReference type="Proteomes" id="UP000246085">
    <property type="component" value="Chromosome BRAD3257"/>
</dbReference>
<evidence type="ECO:0000313" key="2">
    <source>
        <dbReference type="Proteomes" id="UP000246085"/>
    </source>
</evidence>
<organism evidence="1 2">
    <name type="scientific">Bradyrhizobium vignae</name>
    <dbReference type="NCBI Taxonomy" id="1549949"/>
    <lineage>
        <taxon>Bacteria</taxon>
        <taxon>Pseudomonadati</taxon>
        <taxon>Pseudomonadota</taxon>
        <taxon>Alphaproteobacteria</taxon>
        <taxon>Hyphomicrobiales</taxon>
        <taxon>Nitrobacteraceae</taxon>
        <taxon>Bradyrhizobium</taxon>
    </lineage>
</organism>
<protein>
    <submittedName>
        <fullName evidence="1">Uncharacterized protein</fullName>
    </submittedName>
</protein>
<dbReference type="EMBL" id="LS398110">
    <property type="protein sequence ID" value="SPP92729.1"/>
    <property type="molecule type" value="Genomic_DNA"/>
</dbReference>
<name>A0A2U3PUD1_9BRAD</name>